<name>U9T9A5_RHIID</name>
<dbReference type="HOGENOM" id="CLU_1548421_0_0_1"/>
<organism evidence="1">
    <name type="scientific">Rhizophagus irregularis (strain DAOM 181602 / DAOM 197198 / MUCL 43194)</name>
    <name type="common">Arbuscular mycorrhizal fungus</name>
    <name type="synonym">Glomus intraradices</name>
    <dbReference type="NCBI Taxonomy" id="747089"/>
    <lineage>
        <taxon>Eukaryota</taxon>
        <taxon>Fungi</taxon>
        <taxon>Fungi incertae sedis</taxon>
        <taxon>Mucoromycota</taxon>
        <taxon>Glomeromycotina</taxon>
        <taxon>Glomeromycetes</taxon>
        <taxon>Glomerales</taxon>
        <taxon>Glomeraceae</taxon>
        <taxon>Rhizophagus</taxon>
    </lineage>
</organism>
<accession>U9T9A5</accession>
<evidence type="ECO:0000313" key="1">
    <source>
        <dbReference type="EMBL" id="ESA04754.1"/>
    </source>
</evidence>
<gene>
    <name evidence="1" type="ORF">GLOINDRAFT_85173</name>
</gene>
<reference evidence="1" key="1">
    <citation type="submission" date="2013-07" db="EMBL/GenBank/DDBJ databases">
        <title>The genome of an arbuscular mycorrhizal fungus provides insights into the evolution of the oldest plant symbiosis.</title>
        <authorList>
            <consortium name="DOE Joint Genome Institute"/>
            <person name="Tisserant E."/>
            <person name="Malbreil M."/>
            <person name="Kuo A."/>
            <person name="Kohler A."/>
            <person name="Symeonidi A."/>
            <person name="Balestrini R."/>
            <person name="Charron P."/>
            <person name="Duensing N."/>
            <person name="Frei-dit-Frey N."/>
            <person name="Gianinazzi-Pearson V."/>
            <person name="Gilbert B."/>
            <person name="Handa Y."/>
            <person name="Hijri M."/>
            <person name="Kaul R."/>
            <person name="Kawaguchi M."/>
            <person name="Krajinski F."/>
            <person name="Lammers P."/>
            <person name="Lapierre D."/>
            <person name="Masclaux F.G."/>
            <person name="Murat C."/>
            <person name="Morin E."/>
            <person name="Ndikumana S."/>
            <person name="Pagni M."/>
            <person name="Petitpierre D."/>
            <person name="Requena N."/>
            <person name="Rosikiewicz P."/>
            <person name="Riley R."/>
            <person name="Saito K."/>
            <person name="San Clemente H."/>
            <person name="Shapiro H."/>
            <person name="van Tuinen D."/>
            <person name="Becard G."/>
            <person name="Bonfante P."/>
            <person name="Paszkowski U."/>
            <person name="Shachar-Hill Y."/>
            <person name="Young J.P."/>
            <person name="Sanders I.R."/>
            <person name="Henrissat B."/>
            <person name="Rensing S.A."/>
            <person name="Grigoriev I.V."/>
            <person name="Corradi N."/>
            <person name="Roux C."/>
            <person name="Martin F."/>
        </authorList>
    </citation>
    <scope>NUCLEOTIDE SEQUENCE</scope>
    <source>
        <strain evidence="1">DAOM 197198</strain>
    </source>
</reference>
<sequence length="173" mass="20080">MKFIVKVNMITNKSTVFDILTGIYEKKQKIMLYYYGRDTANLHFFNAFSTRLGIAHISEFFAAICDHISVIILKYRPVRKDWKIIINITIAINNEVESDKQISDCHKNDLSILNVKSEKTSSVNLLILIMIQISYYTTALRIKKQINKLKELLKVFAKLIKQPHVTNNEVKIS</sequence>
<protein>
    <submittedName>
        <fullName evidence="1">Uncharacterized protein</fullName>
    </submittedName>
</protein>
<proteinExistence type="predicted"/>
<dbReference type="EMBL" id="KI294063">
    <property type="protein sequence ID" value="ESA04754.1"/>
    <property type="molecule type" value="Genomic_DNA"/>
</dbReference>
<dbReference type="AlphaFoldDB" id="U9T9A5"/>